<dbReference type="PROSITE" id="PS51419">
    <property type="entry name" value="RAB"/>
    <property type="match status" value="1"/>
</dbReference>
<dbReference type="PANTHER" id="PTHR47978">
    <property type="match status" value="1"/>
</dbReference>
<evidence type="ECO:0000313" key="3">
    <source>
        <dbReference type="EMBL" id="CAE2340265.1"/>
    </source>
</evidence>
<dbReference type="InterPro" id="IPR005225">
    <property type="entry name" value="Small_GTP-bd"/>
</dbReference>
<dbReference type="InterPro" id="IPR027417">
    <property type="entry name" value="P-loop_NTPase"/>
</dbReference>
<dbReference type="SMART" id="SM00175">
    <property type="entry name" value="RAB"/>
    <property type="match status" value="1"/>
</dbReference>
<dbReference type="CDD" id="cd00154">
    <property type="entry name" value="Rab"/>
    <property type="match status" value="1"/>
</dbReference>
<dbReference type="EMBL" id="HBKR01039697">
    <property type="protein sequence ID" value="CAE2340265.1"/>
    <property type="molecule type" value="Transcribed_RNA"/>
</dbReference>
<proteinExistence type="predicted"/>
<dbReference type="GO" id="GO:0005525">
    <property type="term" value="F:GTP binding"/>
    <property type="evidence" value="ECO:0007669"/>
    <property type="project" value="InterPro"/>
</dbReference>
<name>A0A7S4PPK7_9EUKA</name>
<evidence type="ECO:0000256" key="2">
    <source>
        <dbReference type="SAM" id="MobiDB-lite"/>
    </source>
</evidence>
<dbReference type="Pfam" id="PF00071">
    <property type="entry name" value="Ras"/>
    <property type="match status" value="1"/>
</dbReference>
<keyword evidence="1" id="KW-0547">Nucleotide-binding</keyword>
<dbReference type="InterPro" id="IPR001806">
    <property type="entry name" value="Small_GTPase"/>
</dbReference>
<dbReference type="AlphaFoldDB" id="A0A7S4PPK7"/>
<evidence type="ECO:0000256" key="1">
    <source>
        <dbReference type="ARBA" id="ARBA00022741"/>
    </source>
</evidence>
<dbReference type="PROSITE" id="PS51421">
    <property type="entry name" value="RAS"/>
    <property type="match status" value="1"/>
</dbReference>
<accession>A0A7S4PPK7</accession>
<reference evidence="3" key="1">
    <citation type="submission" date="2021-01" db="EMBL/GenBank/DDBJ databases">
        <authorList>
            <person name="Corre E."/>
            <person name="Pelletier E."/>
            <person name="Niang G."/>
            <person name="Scheremetjew M."/>
            <person name="Finn R."/>
            <person name="Kale V."/>
            <person name="Holt S."/>
            <person name="Cochrane G."/>
            <person name="Meng A."/>
            <person name="Brown T."/>
            <person name="Cohen L."/>
        </authorList>
    </citation>
    <scope>NUCLEOTIDE SEQUENCE</scope>
    <source>
        <strain evidence="3">SoJaBio B1-5/56/2</strain>
    </source>
</reference>
<feature type="region of interest" description="Disordered" evidence="2">
    <location>
        <begin position="179"/>
        <end position="201"/>
    </location>
</feature>
<dbReference type="SMART" id="SM00173">
    <property type="entry name" value="RAS"/>
    <property type="match status" value="1"/>
</dbReference>
<organism evidence="3">
    <name type="scientific">Paramoeba aestuarina</name>
    <dbReference type="NCBI Taxonomy" id="180227"/>
    <lineage>
        <taxon>Eukaryota</taxon>
        <taxon>Amoebozoa</taxon>
        <taxon>Discosea</taxon>
        <taxon>Flabellinia</taxon>
        <taxon>Dactylopodida</taxon>
        <taxon>Paramoebidae</taxon>
        <taxon>Paramoeba</taxon>
    </lineage>
</organism>
<feature type="compositionally biased region" description="Polar residues" evidence="2">
    <location>
        <begin position="189"/>
        <end position="201"/>
    </location>
</feature>
<dbReference type="SMART" id="SM00174">
    <property type="entry name" value="RHO"/>
    <property type="match status" value="1"/>
</dbReference>
<dbReference type="PROSITE" id="PS51420">
    <property type="entry name" value="RHO"/>
    <property type="match status" value="1"/>
</dbReference>
<dbReference type="FunFam" id="3.40.50.300:FF:000808">
    <property type="entry name" value="Small GTP-binding protein, putative"/>
    <property type="match status" value="1"/>
</dbReference>
<dbReference type="Gene3D" id="3.40.50.300">
    <property type="entry name" value="P-loop containing nucleotide triphosphate hydrolases"/>
    <property type="match status" value="1"/>
</dbReference>
<dbReference type="SMART" id="SM00176">
    <property type="entry name" value="RAN"/>
    <property type="match status" value="1"/>
</dbReference>
<gene>
    <name evidence="3" type="ORF">NAES01612_LOCUS25913</name>
</gene>
<dbReference type="NCBIfam" id="TIGR00231">
    <property type="entry name" value="small_GTP"/>
    <property type="match status" value="1"/>
</dbReference>
<dbReference type="GO" id="GO:0003924">
    <property type="term" value="F:GTPase activity"/>
    <property type="evidence" value="ECO:0007669"/>
    <property type="project" value="InterPro"/>
</dbReference>
<dbReference type="PRINTS" id="PR00449">
    <property type="entry name" value="RASTRNSFRMNG"/>
</dbReference>
<sequence length="201" mass="22371">MANMDSMEGKLVVIGDSGVGKTCIAMRFVGGTFIENNSSTIGASFLTKEIKTNGRLMKLQIWDTAGQERFRSMVPMYYRGAAVALLVFDICEPDTFFSAKKWVRDLRANVSDETAIVLVGNKADLDEERKVQRENAEKYAEEIKADYHEVSAKTNEGLDTLFQAIVKHTYQALLENAEVEETPKDNVNVDGQNPTQDKGCC</sequence>
<protein>
    <submittedName>
        <fullName evidence="3">Uncharacterized protein</fullName>
    </submittedName>
</protein>
<dbReference type="SUPFAM" id="SSF52540">
    <property type="entry name" value="P-loop containing nucleoside triphosphate hydrolases"/>
    <property type="match status" value="1"/>
</dbReference>